<organism evidence="2 3">
    <name type="scientific">Stenotrophomonas humi</name>
    <dbReference type="NCBI Taxonomy" id="405444"/>
    <lineage>
        <taxon>Bacteria</taxon>
        <taxon>Pseudomonadati</taxon>
        <taxon>Pseudomonadota</taxon>
        <taxon>Gammaproteobacteria</taxon>
        <taxon>Lysobacterales</taxon>
        <taxon>Lysobacteraceae</taxon>
        <taxon>Stenotrophomonas</taxon>
    </lineage>
</organism>
<keyword evidence="1" id="KW-0812">Transmembrane</keyword>
<evidence type="ECO:0000313" key="3">
    <source>
        <dbReference type="Proteomes" id="UP000050864"/>
    </source>
</evidence>
<comment type="caution">
    <text evidence="2">The sequence shown here is derived from an EMBL/GenBank/DDBJ whole genome shotgun (WGS) entry which is preliminary data.</text>
</comment>
<accession>A0A0R0CB65</accession>
<dbReference type="PATRIC" id="fig|405444.3.peg.1332"/>
<dbReference type="EMBL" id="LDJI01000020">
    <property type="protein sequence ID" value="KRG63770.1"/>
    <property type="molecule type" value="Genomic_DNA"/>
</dbReference>
<evidence type="ECO:0008006" key="4">
    <source>
        <dbReference type="Google" id="ProtNLM"/>
    </source>
</evidence>
<proteinExistence type="predicted"/>
<gene>
    <name evidence="2" type="ORF">ABB26_11235</name>
</gene>
<dbReference type="RefSeq" id="WP_057634097.1">
    <property type="nucleotide sequence ID" value="NZ_LDJI01000020.1"/>
</dbReference>
<dbReference type="Proteomes" id="UP000050864">
    <property type="component" value="Unassembled WGS sequence"/>
</dbReference>
<name>A0A0R0CB65_9GAMM</name>
<keyword evidence="1" id="KW-1133">Transmembrane helix</keyword>
<keyword evidence="1" id="KW-0472">Membrane</keyword>
<keyword evidence="3" id="KW-1185">Reference proteome</keyword>
<dbReference type="AlphaFoldDB" id="A0A0R0CB65"/>
<reference evidence="2 3" key="1">
    <citation type="submission" date="2015-05" db="EMBL/GenBank/DDBJ databases">
        <title>Genome sequencing and analysis of members of genus Stenotrophomonas.</title>
        <authorList>
            <person name="Patil P.P."/>
            <person name="Midha S."/>
            <person name="Patil P.B."/>
        </authorList>
    </citation>
    <scope>NUCLEOTIDE SEQUENCE [LARGE SCALE GENOMIC DNA]</scope>
    <source>
        <strain evidence="2 3">DSM 18929</strain>
    </source>
</reference>
<dbReference type="STRING" id="405444.ABB26_11235"/>
<evidence type="ECO:0000256" key="1">
    <source>
        <dbReference type="SAM" id="Phobius"/>
    </source>
</evidence>
<evidence type="ECO:0000313" key="2">
    <source>
        <dbReference type="EMBL" id="KRG63770.1"/>
    </source>
</evidence>
<protein>
    <recommendedName>
        <fullName evidence="4">Transmembrane protein</fullName>
    </recommendedName>
</protein>
<feature type="transmembrane region" description="Helical" evidence="1">
    <location>
        <begin position="146"/>
        <end position="163"/>
    </location>
</feature>
<feature type="transmembrane region" description="Helical" evidence="1">
    <location>
        <begin position="6"/>
        <end position="25"/>
    </location>
</feature>
<dbReference type="OrthoDB" id="9151332at2"/>
<sequence>MNFQPITILLTLLGGLALAGILGWIRKPRLVVFVPRLFSHSRISDKGQIVEVSILNRGFKTEEQVELSLNPQLHYELIGSNNPDATLNGAKLAIPRIGSADDCSVLLQADNGKFSHEDIVKCLSKESKGTVTTKLEELPITAQQRVGVVGFVAFLVVAGALLFKSIDKIFETINPEVAAKNETQARPVPPKPDLQGWSIPSVYEDEAMYKQIVTKDLQIAMGTVTRRGRTLSIPITVANGTTEPFALTAWTSSPVDDSGISFERRRVNSRLLFPKGNFEYTLQAATGSGEAEKAALVEVFLTREGGQTLKATRMVSAE</sequence>